<name>A0A3D9LIE6_MARFU</name>
<evidence type="ECO:0000313" key="1">
    <source>
        <dbReference type="EMBL" id="REE05593.1"/>
    </source>
</evidence>
<dbReference type="Gene3D" id="3.40.50.300">
    <property type="entry name" value="P-loop containing nucleotide triphosphate hydrolases"/>
    <property type="match status" value="1"/>
</dbReference>
<dbReference type="AlphaFoldDB" id="A0A3D9LIE6"/>
<protein>
    <recommendedName>
        <fullName evidence="3">Sulfotransferase family protein</fullName>
    </recommendedName>
</protein>
<dbReference type="OrthoDB" id="1349535at2"/>
<sequence>MNPEPEIYFHVGLGKVASTWLQKKVFPKLKGLQYFGPHRYRKVKSLLPKAGSGKVLVSREFDRQLEEELRDFGQHYPRFRVVVIFRRHDEWIASQYRRYVKNGWLGTFSDFYDLESDQGFWKRKELDYRMKIETIERISGQKPVVLIYDDLKNDPRAFVAALADSLGVKPPARLFTGKVHASYSEKQLKVLQAFCRRFIGRVPQGKSNKLLHWLTYKPYWAVNHLVLYGASFWPVSWMSSDPLIPEGQLEAVRTHFAEDWKYIQTISQPID</sequence>
<dbReference type="InterPro" id="IPR027417">
    <property type="entry name" value="P-loop_NTPase"/>
</dbReference>
<accession>A0A3D9LIE6</accession>
<evidence type="ECO:0000313" key="2">
    <source>
        <dbReference type="Proteomes" id="UP000256779"/>
    </source>
</evidence>
<reference evidence="1 2" key="1">
    <citation type="submission" date="2018-07" db="EMBL/GenBank/DDBJ databases">
        <title>Genomic Encyclopedia of Type Strains, Phase IV (KMG-IV): sequencing the most valuable type-strain genomes for metagenomic binning, comparative biology and taxonomic classification.</title>
        <authorList>
            <person name="Goeker M."/>
        </authorList>
    </citation>
    <scope>NUCLEOTIDE SEQUENCE [LARGE SCALE GENOMIC DNA]</scope>
    <source>
        <strain evidence="1 2">DSM 4134</strain>
    </source>
</reference>
<dbReference type="Proteomes" id="UP000256779">
    <property type="component" value="Unassembled WGS sequence"/>
</dbReference>
<comment type="caution">
    <text evidence="1">The sequence shown here is derived from an EMBL/GenBank/DDBJ whole genome shotgun (WGS) entry which is preliminary data.</text>
</comment>
<keyword evidence="2" id="KW-1185">Reference proteome</keyword>
<proteinExistence type="predicted"/>
<gene>
    <name evidence="1" type="ORF">C7460_101110</name>
</gene>
<evidence type="ECO:0008006" key="3">
    <source>
        <dbReference type="Google" id="ProtNLM"/>
    </source>
</evidence>
<dbReference type="SUPFAM" id="SSF52540">
    <property type="entry name" value="P-loop containing nucleoside triphosphate hydrolases"/>
    <property type="match status" value="1"/>
</dbReference>
<organism evidence="1 2">
    <name type="scientific">Marinoscillum furvescens DSM 4134</name>
    <dbReference type="NCBI Taxonomy" id="1122208"/>
    <lineage>
        <taxon>Bacteria</taxon>
        <taxon>Pseudomonadati</taxon>
        <taxon>Bacteroidota</taxon>
        <taxon>Cytophagia</taxon>
        <taxon>Cytophagales</taxon>
        <taxon>Reichenbachiellaceae</taxon>
        <taxon>Marinoscillum</taxon>
    </lineage>
</organism>
<dbReference type="EMBL" id="QREG01000001">
    <property type="protein sequence ID" value="REE05593.1"/>
    <property type="molecule type" value="Genomic_DNA"/>
</dbReference>
<dbReference type="RefSeq" id="WP_115866112.1">
    <property type="nucleotide sequence ID" value="NZ_QREG01000001.1"/>
</dbReference>